<gene>
    <name evidence="3" type="ORF">BCR42DRAFT_379602</name>
</gene>
<feature type="transmembrane region" description="Helical" evidence="2">
    <location>
        <begin position="164"/>
        <end position="188"/>
    </location>
</feature>
<feature type="transmembrane region" description="Helical" evidence="2">
    <location>
        <begin position="17"/>
        <end position="36"/>
    </location>
</feature>
<accession>A0A1X2I927</accession>
<feature type="transmembrane region" description="Helical" evidence="2">
    <location>
        <begin position="125"/>
        <end position="144"/>
    </location>
</feature>
<feature type="transmembrane region" description="Helical" evidence="2">
    <location>
        <begin position="82"/>
        <end position="104"/>
    </location>
</feature>
<dbReference type="OrthoDB" id="3210850at2759"/>
<evidence type="ECO:0008006" key="5">
    <source>
        <dbReference type="Google" id="ProtNLM"/>
    </source>
</evidence>
<evidence type="ECO:0000313" key="3">
    <source>
        <dbReference type="EMBL" id="ORZ11921.1"/>
    </source>
</evidence>
<reference evidence="3 4" key="1">
    <citation type="submission" date="2016-07" db="EMBL/GenBank/DDBJ databases">
        <title>Pervasive Adenine N6-methylation of Active Genes in Fungi.</title>
        <authorList>
            <consortium name="DOE Joint Genome Institute"/>
            <person name="Mondo S.J."/>
            <person name="Dannebaum R.O."/>
            <person name="Kuo R.C."/>
            <person name="Labutti K."/>
            <person name="Haridas S."/>
            <person name="Kuo A."/>
            <person name="Salamov A."/>
            <person name="Ahrendt S.R."/>
            <person name="Lipzen A."/>
            <person name="Sullivan W."/>
            <person name="Andreopoulos W.B."/>
            <person name="Clum A."/>
            <person name="Lindquist E."/>
            <person name="Daum C."/>
            <person name="Ramamoorthy G.K."/>
            <person name="Gryganskyi A."/>
            <person name="Culley D."/>
            <person name="Magnuson J.K."/>
            <person name="James T.Y."/>
            <person name="O'Malley M.A."/>
            <person name="Stajich J.E."/>
            <person name="Spatafora J.W."/>
            <person name="Visel A."/>
            <person name="Grigoriev I.V."/>
        </authorList>
    </citation>
    <scope>NUCLEOTIDE SEQUENCE [LARGE SCALE GENOMIC DNA]</scope>
    <source>
        <strain evidence="3 4">NRRL 1336</strain>
    </source>
</reference>
<evidence type="ECO:0000256" key="2">
    <source>
        <dbReference type="SAM" id="Phobius"/>
    </source>
</evidence>
<sequence>MEKPSFILTNQPDWGEFSAQVVSLFAITITCSLFGVKTFNIRYLKLTYARWLVVSLYICSWAFTFSSTILASTNNGNYTSCFLSIMACDLFYCGTKMIIYLWLIERAYLVSDGRNNRMDNWTYKFHLFLMSPYIIIFVLMMIYHNSIMTDSGECYIGLQPIANIPVLVYDTIFNLYMTILFVIPLIRVGQGVNNFDWKSSRLYHLTKRSLIASTVCLVASFANALSATILEGKQRGFLCMMCCTIDVTINVLTIHWVTNPSTKQDRSHSKAGLSRLSSTSESHTTNLSTTLDSSHGSQSEAYHHYKQYKQQENTQQDQPPSFPYTHANWSASSIQDSQCSTKSLTNTPIS</sequence>
<name>A0A1X2I927_9FUNG</name>
<protein>
    <recommendedName>
        <fullName evidence="5">G-protein coupled receptors family 2 profile 2 domain-containing protein</fullName>
    </recommendedName>
</protein>
<organism evidence="3 4">
    <name type="scientific">Absidia repens</name>
    <dbReference type="NCBI Taxonomy" id="90262"/>
    <lineage>
        <taxon>Eukaryota</taxon>
        <taxon>Fungi</taxon>
        <taxon>Fungi incertae sedis</taxon>
        <taxon>Mucoromycota</taxon>
        <taxon>Mucoromycotina</taxon>
        <taxon>Mucoromycetes</taxon>
        <taxon>Mucorales</taxon>
        <taxon>Cunninghamellaceae</taxon>
        <taxon>Absidia</taxon>
    </lineage>
</organism>
<proteinExistence type="predicted"/>
<evidence type="ECO:0000313" key="4">
    <source>
        <dbReference type="Proteomes" id="UP000193560"/>
    </source>
</evidence>
<keyword evidence="2" id="KW-0472">Membrane</keyword>
<dbReference type="Proteomes" id="UP000193560">
    <property type="component" value="Unassembled WGS sequence"/>
</dbReference>
<dbReference type="AlphaFoldDB" id="A0A1X2I927"/>
<feature type="transmembrane region" description="Helical" evidence="2">
    <location>
        <begin position="209"/>
        <end position="229"/>
    </location>
</feature>
<comment type="caution">
    <text evidence="3">The sequence shown here is derived from an EMBL/GenBank/DDBJ whole genome shotgun (WGS) entry which is preliminary data.</text>
</comment>
<feature type="region of interest" description="Disordered" evidence="1">
    <location>
        <begin position="261"/>
        <end position="296"/>
    </location>
</feature>
<evidence type="ECO:0000256" key="1">
    <source>
        <dbReference type="SAM" id="MobiDB-lite"/>
    </source>
</evidence>
<dbReference type="PANTHER" id="PTHR38848">
    <property type="entry name" value="G-PROTEIN COUPLED RECEPTORS FAMILY 3 PROFILE DOMAIN-CONTAINING PROTEIN"/>
    <property type="match status" value="1"/>
</dbReference>
<keyword evidence="2" id="KW-0812">Transmembrane</keyword>
<feature type="transmembrane region" description="Helical" evidence="2">
    <location>
        <begin position="48"/>
        <end position="70"/>
    </location>
</feature>
<dbReference type="PANTHER" id="PTHR38848:SF3">
    <property type="entry name" value="G-PROTEIN COUPLED RECEPTORS FAMILY 3 PROFILE DOMAIN-CONTAINING PROTEIN"/>
    <property type="match status" value="1"/>
</dbReference>
<feature type="compositionally biased region" description="Polar residues" evidence="1">
    <location>
        <begin position="275"/>
        <end position="296"/>
    </location>
</feature>
<keyword evidence="4" id="KW-1185">Reference proteome</keyword>
<keyword evidence="2" id="KW-1133">Transmembrane helix</keyword>
<dbReference type="EMBL" id="MCGE01000020">
    <property type="protein sequence ID" value="ORZ11921.1"/>
    <property type="molecule type" value="Genomic_DNA"/>
</dbReference>